<accession>X0TGS6</accession>
<organism evidence="1">
    <name type="scientific">marine sediment metagenome</name>
    <dbReference type="NCBI Taxonomy" id="412755"/>
    <lineage>
        <taxon>unclassified sequences</taxon>
        <taxon>metagenomes</taxon>
        <taxon>ecological metagenomes</taxon>
    </lineage>
</organism>
<sequence>MNREKVLHLLEKALSYQFDSVYSWNNMIDDIEDLTDEEKMWAKEHTTYQVKCDEKT</sequence>
<protein>
    <submittedName>
        <fullName evidence="1">Uncharacterized protein</fullName>
    </submittedName>
</protein>
<proteinExistence type="predicted"/>
<comment type="caution">
    <text evidence="1">The sequence shown here is derived from an EMBL/GenBank/DDBJ whole genome shotgun (WGS) entry which is preliminary data.</text>
</comment>
<gene>
    <name evidence="1" type="ORF">S01H1_21175</name>
</gene>
<reference evidence="1" key="1">
    <citation type="journal article" date="2014" name="Front. Microbiol.">
        <title>High frequency of phylogenetically diverse reductive dehalogenase-homologous genes in deep subseafloor sedimentary metagenomes.</title>
        <authorList>
            <person name="Kawai M."/>
            <person name="Futagami T."/>
            <person name="Toyoda A."/>
            <person name="Takaki Y."/>
            <person name="Nishi S."/>
            <person name="Hori S."/>
            <person name="Arai W."/>
            <person name="Tsubouchi T."/>
            <person name="Morono Y."/>
            <person name="Uchiyama I."/>
            <person name="Ito T."/>
            <person name="Fujiyama A."/>
            <person name="Inagaki F."/>
            <person name="Takami H."/>
        </authorList>
    </citation>
    <scope>NUCLEOTIDE SEQUENCE</scope>
    <source>
        <strain evidence="1">Expedition CK06-06</strain>
    </source>
</reference>
<dbReference type="AlphaFoldDB" id="X0TGS6"/>
<name>X0TGS6_9ZZZZ</name>
<dbReference type="EMBL" id="BARS01011696">
    <property type="protein sequence ID" value="GAF92758.1"/>
    <property type="molecule type" value="Genomic_DNA"/>
</dbReference>
<evidence type="ECO:0000313" key="1">
    <source>
        <dbReference type="EMBL" id="GAF92758.1"/>
    </source>
</evidence>